<keyword evidence="3" id="KW-1185">Reference proteome</keyword>
<sequence>MENHAVAREWGHRNRTGVPVDGSWRAANGEEEHAGSRLPLRRQRRCTAPSSFTEHGVVASDPGGGVARDRPARGSPSPATHAWAWLREEVARWPLAARWWTWRQRESTKVQI</sequence>
<protein>
    <submittedName>
        <fullName evidence="2">Pollen-specific leucine-rich repeat extensin-like protein 4</fullName>
    </submittedName>
</protein>
<name>A0AAX6IBM8_IRIPA</name>
<dbReference type="EMBL" id="JANAVB010002811">
    <property type="protein sequence ID" value="KAJ6850478.1"/>
    <property type="molecule type" value="Genomic_DNA"/>
</dbReference>
<dbReference type="Proteomes" id="UP001140949">
    <property type="component" value="Unassembled WGS sequence"/>
</dbReference>
<evidence type="ECO:0000256" key="1">
    <source>
        <dbReference type="SAM" id="MobiDB-lite"/>
    </source>
</evidence>
<evidence type="ECO:0000313" key="3">
    <source>
        <dbReference type="Proteomes" id="UP001140949"/>
    </source>
</evidence>
<comment type="caution">
    <text evidence="2">The sequence shown here is derived from an EMBL/GenBank/DDBJ whole genome shotgun (WGS) entry which is preliminary data.</text>
</comment>
<organism evidence="2 3">
    <name type="scientific">Iris pallida</name>
    <name type="common">Sweet iris</name>
    <dbReference type="NCBI Taxonomy" id="29817"/>
    <lineage>
        <taxon>Eukaryota</taxon>
        <taxon>Viridiplantae</taxon>
        <taxon>Streptophyta</taxon>
        <taxon>Embryophyta</taxon>
        <taxon>Tracheophyta</taxon>
        <taxon>Spermatophyta</taxon>
        <taxon>Magnoliopsida</taxon>
        <taxon>Liliopsida</taxon>
        <taxon>Asparagales</taxon>
        <taxon>Iridaceae</taxon>
        <taxon>Iridoideae</taxon>
        <taxon>Irideae</taxon>
        <taxon>Iris</taxon>
    </lineage>
</organism>
<evidence type="ECO:0000313" key="2">
    <source>
        <dbReference type="EMBL" id="KAJ6850478.1"/>
    </source>
</evidence>
<dbReference type="AlphaFoldDB" id="A0AAX6IBM8"/>
<gene>
    <name evidence="2" type="ORF">M6B38_265220</name>
</gene>
<accession>A0AAX6IBM8</accession>
<feature type="region of interest" description="Disordered" evidence="1">
    <location>
        <begin position="49"/>
        <end position="79"/>
    </location>
</feature>
<feature type="region of interest" description="Disordered" evidence="1">
    <location>
        <begin position="1"/>
        <end position="24"/>
    </location>
</feature>
<reference evidence="2" key="1">
    <citation type="journal article" date="2023" name="GigaByte">
        <title>Genome assembly of the bearded iris, Iris pallida Lam.</title>
        <authorList>
            <person name="Bruccoleri R.E."/>
            <person name="Oakeley E.J."/>
            <person name="Faust A.M.E."/>
            <person name="Altorfer M."/>
            <person name="Dessus-Babus S."/>
            <person name="Burckhardt D."/>
            <person name="Oertli M."/>
            <person name="Naumann U."/>
            <person name="Petersen F."/>
            <person name="Wong J."/>
        </authorList>
    </citation>
    <scope>NUCLEOTIDE SEQUENCE</scope>
    <source>
        <strain evidence="2">GSM-AAB239-AS_SAM_17_03QT</strain>
    </source>
</reference>
<reference evidence="2" key="2">
    <citation type="submission" date="2023-04" db="EMBL/GenBank/DDBJ databases">
        <authorList>
            <person name="Bruccoleri R.E."/>
            <person name="Oakeley E.J."/>
            <person name="Faust A.-M."/>
            <person name="Dessus-Babus S."/>
            <person name="Altorfer M."/>
            <person name="Burckhardt D."/>
            <person name="Oertli M."/>
            <person name="Naumann U."/>
            <person name="Petersen F."/>
            <person name="Wong J."/>
        </authorList>
    </citation>
    <scope>NUCLEOTIDE SEQUENCE</scope>
    <source>
        <strain evidence="2">GSM-AAB239-AS_SAM_17_03QT</strain>
        <tissue evidence="2">Leaf</tissue>
    </source>
</reference>
<proteinExistence type="predicted"/>
<feature type="compositionally biased region" description="Basic and acidic residues" evidence="1">
    <location>
        <begin position="1"/>
        <end position="12"/>
    </location>
</feature>